<proteinExistence type="inferred from homology"/>
<keyword evidence="7 10" id="KW-0464">Manganese</keyword>
<evidence type="ECO:0000256" key="5">
    <source>
        <dbReference type="ARBA" id="ARBA00022723"/>
    </source>
</evidence>
<evidence type="ECO:0000313" key="12">
    <source>
        <dbReference type="EMBL" id="NDJ95957.1"/>
    </source>
</evidence>
<keyword evidence="10" id="KW-0808">Transferase</keyword>
<evidence type="ECO:0000259" key="11">
    <source>
        <dbReference type="Pfam" id="PF01937"/>
    </source>
</evidence>
<organism evidence="12">
    <name type="scientific">Myxobolus squamalis</name>
    <name type="common">Myxosporean</name>
    <dbReference type="NCBI Taxonomy" id="59785"/>
    <lineage>
        <taxon>Eukaryota</taxon>
        <taxon>Metazoa</taxon>
        <taxon>Cnidaria</taxon>
        <taxon>Myxozoa</taxon>
        <taxon>Myxosporea</taxon>
        <taxon>Bivalvulida</taxon>
        <taxon>Platysporina</taxon>
        <taxon>Myxobolidae</taxon>
        <taxon>Myxobolus</taxon>
    </lineage>
</organism>
<dbReference type="GO" id="GO:0006974">
    <property type="term" value="P:DNA damage response"/>
    <property type="evidence" value="ECO:0007669"/>
    <property type="project" value="TreeGrafter"/>
</dbReference>
<keyword evidence="4" id="KW-0533">Nickel</keyword>
<accession>A0A6B2FX69</accession>
<dbReference type="EC" id="2.1.1.-" evidence="10"/>
<comment type="catalytic activity">
    <reaction evidence="9 10">
        <text>beta-D-fructose 6-phosphate = dihydroxyacetone + D-glyceraldehyde 3-phosphate</text>
        <dbReference type="Rhea" id="RHEA:28002"/>
        <dbReference type="ChEBI" id="CHEBI:16016"/>
        <dbReference type="ChEBI" id="CHEBI:57634"/>
        <dbReference type="ChEBI" id="CHEBI:59776"/>
    </reaction>
</comment>
<dbReference type="InterPro" id="IPR002791">
    <property type="entry name" value="ARMT1-like_metal-bd"/>
</dbReference>
<evidence type="ECO:0000256" key="6">
    <source>
        <dbReference type="ARBA" id="ARBA00022801"/>
    </source>
</evidence>
<reference evidence="12" key="1">
    <citation type="submission" date="2018-11" db="EMBL/GenBank/DDBJ databases">
        <title>Myxobolus squamalis genome and transcriptome.</title>
        <authorList>
            <person name="Yahalomi D."/>
            <person name="Atkinson S.D."/>
            <person name="Neuhof M."/>
            <person name="Chang E.S."/>
            <person name="Philippe H."/>
            <person name="Cartwright P."/>
            <person name="Bartholomew J.L."/>
            <person name="Huchon D."/>
        </authorList>
    </citation>
    <scope>NUCLEOTIDE SEQUENCE</scope>
    <source>
        <strain evidence="12">71B08</strain>
        <tissue evidence="12">Whole</tissue>
    </source>
</reference>
<dbReference type="AlphaFoldDB" id="A0A6B2FX69"/>
<evidence type="ECO:0000256" key="9">
    <source>
        <dbReference type="ARBA" id="ARBA00048809"/>
    </source>
</evidence>
<dbReference type="SUPFAM" id="SSF111321">
    <property type="entry name" value="AF1104-like"/>
    <property type="match status" value="1"/>
</dbReference>
<comment type="cofactor">
    <cofactor evidence="10">
        <name>Mn(2+)</name>
        <dbReference type="ChEBI" id="CHEBI:29035"/>
    </cofactor>
    <cofactor evidence="10">
        <name>Ni(2+)</name>
        <dbReference type="ChEBI" id="CHEBI:49786"/>
    </cofactor>
</comment>
<dbReference type="GO" id="GO:0051998">
    <property type="term" value="F:protein carboxyl O-methyltransferase activity"/>
    <property type="evidence" value="ECO:0007669"/>
    <property type="project" value="UniProtKB-UniRule"/>
</dbReference>
<dbReference type="Pfam" id="PF01937">
    <property type="entry name" value="ARMT1-like_dom"/>
    <property type="match status" value="1"/>
</dbReference>
<dbReference type="InterPro" id="IPR039763">
    <property type="entry name" value="ARMT1"/>
</dbReference>
<dbReference type="GO" id="GO:0032259">
    <property type="term" value="P:methylation"/>
    <property type="evidence" value="ECO:0007669"/>
    <property type="project" value="UniProtKB-KW"/>
</dbReference>
<comment type="function">
    <text evidence="8 10">Metal-dependent phosphatase that shows phosphatase activity against several substrates, including fructose-1-phosphate and fructose-6-phosphate. Its preference for fructose-1-phosphate, a strong glycating agent that causes DNA damage rather than a canonical yeast metabolite, suggests a damage-control function in hexose phosphate metabolism. Has also been shown to have O-methyltransferase activity that methylates glutamate residues of target proteins to form gamma-glutamyl methyl ester residues. Possibly methylates PCNA, suggesting it is involved in the DNA damage response.</text>
</comment>
<comment type="catalytic activity">
    <reaction evidence="2 10">
        <text>beta-D-fructose 1-phosphate + H2O = D-fructose + phosphate</text>
        <dbReference type="Rhea" id="RHEA:35603"/>
        <dbReference type="ChEBI" id="CHEBI:15377"/>
        <dbReference type="ChEBI" id="CHEBI:37721"/>
        <dbReference type="ChEBI" id="CHEBI:43474"/>
        <dbReference type="ChEBI" id="CHEBI:138881"/>
    </reaction>
</comment>
<dbReference type="EMBL" id="GHBR01000389">
    <property type="protein sequence ID" value="NDJ95957.1"/>
    <property type="molecule type" value="Transcribed_RNA"/>
</dbReference>
<dbReference type="EC" id="3.1.3.-" evidence="10"/>
<evidence type="ECO:0000256" key="3">
    <source>
        <dbReference type="ARBA" id="ARBA00009519"/>
    </source>
</evidence>
<dbReference type="InterPro" id="IPR036075">
    <property type="entry name" value="ARMT-1-like_metal-bd_sf"/>
</dbReference>
<protein>
    <recommendedName>
        <fullName evidence="10">Sugar phosphate phosphatase</fullName>
        <ecNumber evidence="10">2.1.1.-</ecNumber>
        <ecNumber evidence="10">3.1.3.-</ecNumber>
    </recommendedName>
</protein>
<keyword evidence="6 10" id="KW-0378">Hydrolase</keyword>
<dbReference type="GO" id="GO:0016791">
    <property type="term" value="F:phosphatase activity"/>
    <property type="evidence" value="ECO:0007669"/>
    <property type="project" value="TreeGrafter"/>
</dbReference>
<dbReference type="GO" id="GO:0046872">
    <property type="term" value="F:metal ion binding"/>
    <property type="evidence" value="ECO:0007669"/>
    <property type="project" value="UniProtKB-UniRule"/>
</dbReference>
<evidence type="ECO:0000256" key="10">
    <source>
        <dbReference type="RuleBase" id="RU367030"/>
    </source>
</evidence>
<comment type="similarity">
    <text evidence="3 10">Belongs to the damage-control phosphatase family. Sugar phosphate phosphatase III subfamily.</text>
</comment>
<evidence type="ECO:0000256" key="2">
    <source>
        <dbReference type="ARBA" id="ARBA00001326"/>
    </source>
</evidence>
<dbReference type="PANTHER" id="PTHR12260">
    <property type="entry name" value="DAMAGE-CONTROL PHOSPHATASE ARMT1"/>
    <property type="match status" value="1"/>
</dbReference>
<keyword evidence="10" id="KW-0489">Methyltransferase</keyword>
<dbReference type="GO" id="GO:0005634">
    <property type="term" value="C:nucleus"/>
    <property type="evidence" value="ECO:0007669"/>
    <property type="project" value="TreeGrafter"/>
</dbReference>
<comment type="domain">
    <text evidence="10">Subfamily III proteins have a conserved RTxK motif about 40-50 residues from the C-terminus; the threonine may be replaced by serine or cysteine.</text>
</comment>
<dbReference type="PANTHER" id="PTHR12260:SF6">
    <property type="entry name" value="DAMAGE-CONTROL PHOSPHATASE ARMT1"/>
    <property type="match status" value="1"/>
</dbReference>
<feature type="domain" description="Damage-control phosphatase ARMT1-like metal-binding" evidence="11">
    <location>
        <begin position="15"/>
        <end position="123"/>
    </location>
</feature>
<name>A0A6B2FX69_MYXSQ</name>
<evidence type="ECO:0000256" key="4">
    <source>
        <dbReference type="ARBA" id="ARBA00022596"/>
    </source>
</evidence>
<comment type="catalytic activity">
    <reaction evidence="1 10">
        <text>L-glutamyl-[protein] + S-adenosyl-L-methionine = [protein]-L-glutamate 5-O-methyl ester + S-adenosyl-L-homocysteine</text>
        <dbReference type="Rhea" id="RHEA:24452"/>
        <dbReference type="Rhea" id="RHEA-COMP:10208"/>
        <dbReference type="Rhea" id="RHEA-COMP:10311"/>
        <dbReference type="ChEBI" id="CHEBI:29973"/>
        <dbReference type="ChEBI" id="CHEBI:57856"/>
        <dbReference type="ChEBI" id="CHEBI:59789"/>
        <dbReference type="ChEBI" id="CHEBI:82795"/>
    </reaction>
</comment>
<keyword evidence="5 10" id="KW-0479">Metal-binding</keyword>
<sequence>MEIHACFLLNILSSSSQPTKEHLTHFLYYSIFCNKMDLSLTAGNQVSSDCLKSISSTFIDCEGDLLINNVESVCRHLLAETKTFSSRVHFVLDNAGLEFFSDICLSIYLLQTGLASDIVFHVKVL</sequence>
<evidence type="ECO:0000256" key="7">
    <source>
        <dbReference type="ARBA" id="ARBA00023211"/>
    </source>
</evidence>
<evidence type="ECO:0000256" key="8">
    <source>
        <dbReference type="ARBA" id="ARBA00045980"/>
    </source>
</evidence>
<evidence type="ECO:0000256" key="1">
    <source>
        <dbReference type="ARBA" id="ARBA00000807"/>
    </source>
</evidence>